<dbReference type="Pfam" id="PF13549">
    <property type="entry name" value="ATP-grasp_5"/>
    <property type="match status" value="1"/>
</dbReference>
<dbReference type="AlphaFoldDB" id="A0A375GMI7"/>
<dbReference type="InterPro" id="IPR013815">
    <property type="entry name" value="ATP_grasp_subdomain_1"/>
</dbReference>
<comment type="similarity">
    <text evidence="1">In the N-terminal section; belongs to the acetate CoA ligase alpha subunit family.</text>
</comment>
<dbReference type="Gene3D" id="3.30.1490.20">
    <property type="entry name" value="ATP-grasp fold, A domain"/>
    <property type="match status" value="1"/>
</dbReference>
<evidence type="ECO:0000313" key="7">
    <source>
        <dbReference type="Proteomes" id="UP000256862"/>
    </source>
</evidence>
<reference evidence="6" key="1">
    <citation type="submission" date="2018-01" db="EMBL/GenBank/DDBJ databases">
        <authorList>
            <person name="Clerissi C."/>
        </authorList>
    </citation>
    <scope>NUCLEOTIDE SEQUENCE</scope>
    <source>
        <strain evidence="6">Cupriavidus oxalaticus LMG 2235</strain>
    </source>
</reference>
<dbReference type="Pfam" id="PF13607">
    <property type="entry name" value="Succ_CoA_lig"/>
    <property type="match status" value="1"/>
</dbReference>
<dbReference type="EMBL" id="OGUS01000084">
    <property type="protein sequence ID" value="SPC07610.1"/>
    <property type="molecule type" value="Genomic_DNA"/>
</dbReference>
<reference evidence="7" key="2">
    <citation type="submission" date="2018-01" db="EMBL/GenBank/DDBJ databases">
        <authorList>
            <person name="Gaut B.S."/>
            <person name="Morton B.R."/>
            <person name="Clegg M.T."/>
            <person name="Duvall M.R."/>
        </authorList>
    </citation>
    <scope>NUCLEOTIDE SEQUENCE [LARGE SCALE GENOMIC DNA]</scope>
</reference>
<keyword evidence="8" id="KW-1185">Reference proteome</keyword>
<dbReference type="GeneID" id="303489032"/>
<dbReference type="Gene3D" id="3.40.50.261">
    <property type="entry name" value="Succinyl-CoA synthetase domains"/>
    <property type="match status" value="2"/>
</dbReference>
<dbReference type="Pfam" id="PF13380">
    <property type="entry name" value="CoA_binding_2"/>
    <property type="match status" value="1"/>
</dbReference>
<protein>
    <submittedName>
        <fullName evidence="4">Acetate--CoA ligase family protein</fullName>
    </submittedName>
    <submittedName>
        <fullName evidence="6">Acyl-CoA synthetase</fullName>
        <ecNumber evidence="6">6.2.1.-</ecNumber>
    </submittedName>
</protein>
<evidence type="ECO:0000313" key="6">
    <source>
        <dbReference type="EMBL" id="SPC24598.1"/>
    </source>
</evidence>
<dbReference type="FunFam" id="3.30.1490.20:FF:000020">
    <property type="entry name" value="Protein lysine acetyltransferase"/>
    <property type="match status" value="1"/>
</dbReference>
<dbReference type="InterPro" id="IPR016102">
    <property type="entry name" value="Succinyl-CoA_synth-like"/>
</dbReference>
<evidence type="ECO:0000256" key="1">
    <source>
        <dbReference type="ARBA" id="ARBA00060888"/>
    </source>
</evidence>
<evidence type="ECO:0000313" key="8">
    <source>
        <dbReference type="Proteomes" id="UP000623307"/>
    </source>
</evidence>
<sequence>MTTANSLSCLLNPRSVAIIGASNDPDRIGGKPISTMLATGYAGRIMPVNPNRREVQGLEAWPSVADLPEVPDVAVVAVPAEQVRGVIAQLAERGVPVAILFSAGFAEVGGAGVAMQDELVATARRGGMRLLGPNSLGCVNLHTGFVGSFTTQARLDGVFPGNVAVISQSGAYGSHLVSTLVDAGVGLSSVVMTGNEADVSLADVVRLMVDDPNTGVIALYSEGIHDGDGLAEALKAARAARKPVVMMKVGRSEVGSAAAQSHTASIAGNDAVVDAVLEELGVVRAYTTEQMLDIVRLAVRGIFPADNTLGVVTLSGGAGVIISDAAEEYGLPVPEMPAAAQARMLERLPICSPRNPVDTTGQFLNDPTLVQPFLEMMLDEGGYRSIVAFFSYVATLPAVAPMLREQLSRARERFPDRLYVLVTRGAREAIREYEAAGFTVFEDPSRAVAAIAAMGRFGRAFAAAPAAPAPTVPAVTLPARTPTEAQAKALLAEAGIASAPERTCATGDAAVLAAREIGFPVVMKILSPDILHKSEIGGVLLDVRDEAAVRAGFDTLLERARQAAPDARIEGVLVAKQLSGGVECIMGINRDPVFGPIAMFGLGGVFVEVLKDVVFHRCPFGEDVAEQMIRSIKGAPLLLGARGRPVADIPALARTLSRLSAFAAAAGPRLQSVDLNPVFAMPAGEGAYAADAVIEIGEEGV</sequence>
<dbReference type="InterPro" id="IPR003781">
    <property type="entry name" value="CoA-bd"/>
</dbReference>
<proteinExistence type="inferred from homology"/>
<dbReference type="EMBL" id="CP069811">
    <property type="protein sequence ID" value="QRQ92416.1"/>
    <property type="molecule type" value="Genomic_DNA"/>
</dbReference>
<dbReference type="SUPFAM" id="SSF56059">
    <property type="entry name" value="Glutathione synthetase ATP-binding domain-like"/>
    <property type="match status" value="1"/>
</dbReference>
<dbReference type="OrthoDB" id="9807426at2"/>
<evidence type="ECO:0000313" key="4">
    <source>
        <dbReference type="EMBL" id="QRQ92416.1"/>
    </source>
</evidence>
<evidence type="ECO:0000259" key="3">
    <source>
        <dbReference type="PROSITE" id="PS50975"/>
    </source>
</evidence>
<dbReference type="EMBL" id="OGUS01000143">
    <property type="protein sequence ID" value="SPC24598.1"/>
    <property type="molecule type" value="Genomic_DNA"/>
</dbReference>
<keyword evidence="2" id="KW-0547">Nucleotide-binding</keyword>
<dbReference type="Proteomes" id="UP000256862">
    <property type="component" value="Plasmid CO2235_mp"/>
</dbReference>
<dbReference type="PANTHER" id="PTHR42793:SF4">
    <property type="entry name" value="BLL6376 PROTEIN"/>
    <property type="match status" value="1"/>
</dbReference>
<feature type="domain" description="ATP-grasp" evidence="3">
    <location>
        <begin position="488"/>
        <end position="524"/>
    </location>
</feature>
<dbReference type="InterPro" id="IPR036291">
    <property type="entry name" value="NAD(P)-bd_dom_sf"/>
</dbReference>
<accession>A0A375GMI7</accession>
<dbReference type="Gene3D" id="3.40.50.720">
    <property type="entry name" value="NAD(P)-binding Rossmann-like Domain"/>
    <property type="match status" value="1"/>
</dbReference>
<dbReference type="EC" id="6.2.1.-" evidence="6"/>
<dbReference type="RefSeq" id="WP_063239370.1">
    <property type="nucleotide sequence ID" value="NZ_CP069809.1"/>
</dbReference>
<dbReference type="SUPFAM" id="SSF51735">
    <property type="entry name" value="NAD(P)-binding Rossmann-fold domains"/>
    <property type="match status" value="1"/>
</dbReference>
<dbReference type="SUPFAM" id="SSF52210">
    <property type="entry name" value="Succinyl-CoA synthetase domains"/>
    <property type="match status" value="2"/>
</dbReference>
<dbReference type="SMART" id="SM00881">
    <property type="entry name" value="CoA_binding"/>
    <property type="match status" value="1"/>
</dbReference>
<dbReference type="PROSITE" id="PS50975">
    <property type="entry name" value="ATP_GRASP"/>
    <property type="match status" value="1"/>
</dbReference>
<evidence type="ECO:0000256" key="2">
    <source>
        <dbReference type="PROSITE-ProRule" id="PRU00409"/>
    </source>
</evidence>
<dbReference type="GO" id="GO:0046872">
    <property type="term" value="F:metal ion binding"/>
    <property type="evidence" value="ECO:0007669"/>
    <property type="project" value="InterPro"/>
</dbReference>
<keyword evidence="2" id="KW-0067">ATP-binding</keyword>
<dbReference type="InterPro" id="IPR011761">
    <property type="entry name" value="ATP-grasp"/>
</dbReference>
<dbReference type="GO" id="GO:0016874">
    <property type="term" value="F:ligase activity"/>
    <property type="evidence" value="ECO:0007669"/>
    <property type="project" value="UniProtKB-KW"/>
</dbReference>
<dbReference type="Proteomes" id="UP000623307">
    <property type="component" value="Chromosome 1"/>
</dbReference>
<organism evidence="6">
    <name type="scientific">Cupriavidus oxalaticus</name>
    <dbReference type="NCBI Taxonomy" id="96344"/>
    <lineage>
        <taxon>Bacteria</taxon>
        <taxon>Pseudomonadati</taxon>
        <taxon>Pseudomonadota</taxon>
        <taxon>Betaproteobacteria</taxon>
        <taxon>Burkholderiales</taxon>
        <taxon>Burkholderiaceae</taxon>
        <taxon>Cupriavidus</taxon>
    </lineage>
</organism>
<dbReference type="InterPro" id="IPR032875">
    <property type="entry name" value="Succ_CoA_lig_flav_dom"/>
</dbReference>
<gene>
    <name evidence="6" type="ORF">CO2235_MP80439</name>
    <name evidence="5" type="ORF">CO2235_U770052</name>
    <name evidence="4" type="ORF">JTE92_05845</name>
</gene>
<reference evidence="4 8" key="3">
    <citation type="submission" date="2021-02" db="EMBL/GenBank/DDBJ databases">
        <title>Complete Genome Sequence of Cupriavidus oxalaticus Strain Ox1, a Soil Oxalate-Degrading Species.</title>
        <authorList>
            <person name="Palmieri F."/>
            <person name="Udriet P."/>
            <person name="Deuasquier M."/>
            <person name="Beaudoing E."/>
            <person name="Johnson S.L."/>
            <person name="Davenport K.W."/>
            <person name="Chain P.S."/>
            <person name="Bindschedler S."/>
            <person name="Junier P."/>
        </authorList>
    </citation>
    <scope>NUCLEOTIDE SEQUENCE [LARGE SCALE GENOMIC DNA]</scope>
    <source>
        <strain evidence="4 8">Ox1</strain>
    </source>
</reference>
<name>A0A375GMI7_9BURK</name>
<dbReference type="PANTHER" id="PTHR42793">
    <property type="entry name" value="COA BINDING DOMAIN CONTAINING PROTEIN"/>
    <property type="match status" value="1"/>
</dbReference>
<dbReference type="GO" id="GO:0005524">
    <property type="term" value="F:ATP binding"/>
    <property type="evidence" value="ECO:0007669"/>
    <property type="project" value="UniProtKB-UniRule"/>
</dbReference>
<keyword evidence="6" id="KW-0436">Ligase</keyword>
<evidence type="ECO:0000313" key="5">
    <source>
        <dbReference type="EMBL" id="SPC07610.1"/>
    </source>
</evidence>
<dbReference type="Gene3D" id="3.30.470.20">
    <property type="entry name" value="ATP-grasp fold, B domain"/>
    <property type="match status" value="1"/>
</dbReference>